<dbReference type="AlphaFoldDB" id="A0A1X6MR57"/>
<sequence>MKISSSPLRPACPSRPPFRSTLLSPSRPRRIPFSRARTQGALSACQALLPDLRAGAFLRQLHALQNDQFGLPAQVRAALFRWQEVFMGLLDAATALAILVDLDPEAAEDSEVPVAACRTSPRNLPAGQVSMKRSAGVCRSGAANDSA</sequence>
<evidence type="ECO:0000313" key="2">
    <source>
        <dbReference type="EMBL" id="OSX58706.1"/>
    </source>
</evidence>
<evidence type="ECO:0000256" key="1">
    <source>
        <dbReference type="SAM" id="MobiDB-lite"/>
    </source>
</evidence>
<gene>
    <name evidence="2" type="ORF">POSPLADRAFT_1060596</name>
</gene>
<dbReference type="STRING" id="670580.A0A1X6MR57"/>
<dbReference type="Proteomes" id="UP000194127">
    <property type="component" value="Unassembled WGS sequence"/>
</dbReference>
<organism evidence="2 3">
    <name type="scientific">Postia placenta MAD-698-R-SB12</name>
    <dbReference type="NCBI Taxonomy" id="670580"/>
    <lineage>
        <taxon>Eukaryota</taxon>
        <taxon>Fungi</taxon>
        <taxon>Dikarya</taxon>
        <taxon>Basidiomycota</taxon>
        <taxon>Agaricomycotina</taxon>
        <taxon>Agaricomycetes</taxon>
        <taxon>Polyporales</taxon>
        <taxon>Adustoporiaceae</taxon>
        <taxon>Rhodonia</taxon>
    </lineage>
</organism>
<keyword evidence="3" id="KW-1185">Reference proteome</keyword>
<protein>
    <submittedName>
        <fullName evidence="2">Uncharacterized protein</fullName>
    </submittedName>
</protein>
<name>A0A1X6MR57_9APHY</name>
<dbReference type="GeneID" id="36326236"/>
<dbReference type="EMBL" id="KZ110604">
    <property type="protein sequence ID" value="OSX58706.1"/>
    <property type="molecule type" value="Genomic_DNA"/>
</dbReference>
<dbReference type="OrthoDB" id="5210591at2759"/>
<accession>A0A1X6MR57</accession>
<reference evidence="2 3" key="1">
    <citation type="submission" date="2017-04" db="EMBL/GenBank/DDBJ databases">
        <title>Genome Sequence of the Model Brown-Rot Fungus Postia placenta SB12.</title>
        <authorList>
            <consortium name="DOE Joint Genome Institute"/>
            <person name="Gaskell J."/>
            <person name="Kersten P."/>
            <person name="Larrondo L.F."/>
            <person name="Canessa P."/>
            <person name="Martinez D."/>
            <person name="Hibbett D."/>
            <person name="Schmoll M."/>
            <person name="Kubicek C.P."/>
            <person name="Martinez A.T."/>
            <person name="Yadav J."/>
            <person name="Master E."/>
            <person name="Magnuson J.K."/>
            <person name="James T."/>
            <person name="Yaver D."/>
            <person name="Berka R."/>
            <person name="Labutti K."/>
            <person name="Lipzen A."/>
            <person name="Aerts A."/>
            <person name="Barry K."/>
            <person name="Henrissat B."/>
            <person name="Blanchette R."/>
            <person name="Grigoriev I."/>
            <person name="Cullen D."/>
        </authorList>
    </citation>
    <scope>NUCLEOTIDE SEQUENCE [LARGE SCALE GENOMIC DNA]</scope>
    <source>
        <strain evidence="2 3">MAD-698-R-SB12</strain>
    </source>
</reference>
<evidence type="ECO:0000313" key="3">
    <source>
        <dbReference type="Proteomes" id="UP000194127"/>
    </source>
</evidence>
<feature type="region of interest" description="Disordered" evidence="1">
    <location>
        <begin position="1"/>
        <end position="23"/>
    </location>
</feature>
<dbReference type="RefSeq" id="XP_024335500.1">
    <property type="nucleotide sequence ID" value="XM_024481286.1"/>
</dbReference>
<proteinExistence type="predicted"/>